<name>A0A438GBX7_VITVI</name>
<feature type="coiled-coil region" evidence="1">
    <location>
        <begin position="511"/>
        <end position="559"/>
    </location>
</feature>
<evidence type="ECO:0000256" key="1">
    <source>
        <dbReference type="SAM" id="Coils"/>
    </source>
</evidence>
<dbReference type="EMBL" id="QGNW01000485">
    <property type="protein sequence ID" value="RVW69727.1"/>
    <property type="molecule type" value="Genomic_DNA"/>
</dbReference>
<gene>
    <name evidence="2" type="ORF">CK203_060601</name>
</gene>
<dbReference type="Pfam" id="PF14223">
    <property type="entry name" value="Retrotran_gag_2"/>
    <property type="match status" value="1"/>
</dbReference>
<proteinExistence type="predicted"/>
<comment type="caution">
    <text evidence="2">The sequence shown here is derived from an EMBL/GenBank/DDBJ whole genome shotgun (WGS) entry which is preliminary data.</text>
</comment>
<dbReference type="AlphaFoldDB" id="A0A438GBX7"/>
<dbReference type="PANTHER" id="PTHR47481:SF10">
    <property type="entry name" value="COPIA-LIKE POLYPROTEIN_RETROTRANSPOSON"/>
    <property type="match status" value="1"/>
</dbReference>
<reference evidence="2 3" key="1">
    <citation type="journal article" date="2018" name="PLoS Genet.">
        <title>Population sequencing reveals clonal diversity and ancestral inbreeding in the grapevine cultivar Chardonnay.</title>
        <authorList>
            <person name="Roach M.J."/>
            <person name="Johnson D.L."/>
            <person name="Bohlmann J."/>
            <person name="van Vuuren H.J."/>
            <person name="Jones S.J."/>
            <person name="Pretorius I.S."/>
            <person name="Schmidt S.A."/>
            <person name="Borneman A.R."/>
        </authorList>
    </citation>
    <scope>NUCLEOTIDE SEQUENCE [LARGE SCALE GENOMIC DNA]</scope>
    <source>
        <strain evidence="3">cv. Chardonnay</strain>
        <tissue evidence="2">Leaf</tissue>
    </source>
</reference>
<organism evidence="2 3">
    <name type="scientific">Vitis vinifera</name>
    <name type="common">Grape</name>
    <dbReference type="NCBI Taxonomy" id="29760"/>
    <lineage>
        <taxon>Eukaryota</taxon>
        <taxon>Viridiplantae</taxon>
        <taxon>Streptophyta</taxon>
        <taxon>Embryophyta</taxon>
        <taxon>Tracheophyta</taxon>
        <taxon>Spermatophyta</taxon>
        <taxon>Magnoliopsida</taxon>
        <taxon>eudicotyledons</taxon>
        <taxon>Gunneridae</taxon>
        <taxon>Pentapetalae</taxon>
        <taxon>rosids</taxon>
        <taxon>Vitales</taxon>
        <taxon>Vitaceae</taxon>
        <taxon>Viteae</taxon>
        <taxon>Vitis</taxon>
    </lineage>
</organism>
<keyword evidence="1" id="KW-0175">Coiled coil</keyword>
<sequence length="565" mass="64769">MTKEKEVQLTNRLRGLKKGTRSLDEYLREFKGICDALAVVRKPVSDLDKVFQLAQGLETKYMDFRVAMLSKLSEEEEEEEIEEEDFFLEVVASLQQDDLIIMLPRTKGKMFIPAPEIQEIASTTSFHHNRNSKNLKDQLQQVLARGTKKEGLYALEENVIQAMTVTRSSKASSEVWHPQTKSIKLLQDKNFIEVSSWMKSAMITKISLGRKTLLTNQATPRSATTAHALLSKETSLVLKEEFLLVSILTKIQKHHVLIPTGTPTVVATKISTIAASINDHNTIMATCETKTTQPVESDEEPVDRKLNQLRSGLTPAQPIEVQVDPHLNRSRKFFKCGISLEGLFKSGISLEKCKGCLEPKVQEEMFSRFMVIVNELEALGKTYTEVEKVMKILRYLPKKWETKVTAIQEAKDLTKLSLEELIGSLMTYEINLNNHQRVEENKKSIAFMASINDDEEEESECESDEDSMEEECTNEDANMCFMALEEHQDEVNSNSNHFEFQDVLQELYFDLEKLGLKNVSLKKKISCLQNEFNERKGKFENIEKTRISFEQEKEELKILKWSKDF</sequence>
<dbReference type="PANTHER" id="PTHR47481">
    <property type="match status" value="1"/>
</dbReference>
<accession>A0A438GBX7</accession>
<evidence type="ECO:0000313" key="2">
    <source>
        <dbReference type="EMBL" id="RVW69727.1"/>
    </source>
</evidence>
<evidence type="ECO:0000313" key="3">
    <source>
        <dbReference type="Proteomes" id="UP000288805"/>
    </source>
</evidence>
<protein>
    <submittedName>
        <fullName evidence="2">Uncharacterized protein</fullName>
    </submittedName>
</protein>
<dbReference type="Proteomes" id="UP000288805">
    <property type="component" value="Unassembled WGS sequence"/>
</dbReference>